<evidence type="ECO:0000256" key="1">
    <source>
        <dbReference type="SAM" id="MobiDB-lite"/>
    </source>
</evidence>
<keyword evidence="4" id="KW-1185">Reference proteome</keyword>
<dbReference type="RefSeq" id="WP_275227610.1">
    <property type="nucleotide sequence ID" value="NZ_JARESE010000019.1"/>
</dbReference>
<feature type="region of interest" description="Disordered" evidence="1">
    <location>
        <begin position="27"/>
        <end position="53"/>
    </location>
</feature>
<gene>
    <name evidence="3" type="ORF">PYV00_07250</name>
</gene>
<evidence type="ECO:0000256" key="2">
    <source>
        <dbReference type="SAM" id="SignalP"/>
    </source>
</evidence>
<name>A0ABT5WN91_9SPHN</name>
<evidence type="ECO:0000313" key="3">
    <source>
        <dbReference type="EMBL" id="MDE8651513.1"/>
    </source>
</evidence>
<sequence>MASVSRIIAAVLLTYAGLSLGACGGGDGAGPTPTPTPGPSPTPSPGAPAADCPQPFANGGVIAGKRNCVLPNRILQNLTLPRRDGTIYSLSGRVEVGRDVGSDAREPGGVPVTLTVDPGVVVFGSGGLDYLVVNRGSKLRAAGTATAPIIFTSRANVEGLATDSSQGQWGGIIVLGRAPISDCLGGAPGGSDTCEQAYEGLSDIRYGGGVANDDSGTLQYLQIRYAGFELAPDQEINGLTLAGVGSATVIDHIQVHNSADDAIEWFGGRANAKYLVLTGADDDSLDTDQGYQGFIQFVIAVQRAGGASGDTIVEADSPGNEDSLPRQWTRLANFTFIERSTGAASAMLIRGGADYTMANGVVVSPGTCVNIASTRGTTFRAADAALADQGPPVFRSVALSCGEGNFPRTSEITAAIWSGIFDFPASNNHANFTPTLTGLFVNGANENAVPAFDASTLGGFMARTDHIGAVKDGADTWYRGWTCDSATAGFGSGASCLSLPQ</sequence>
<protein>
    <recommendedName>
        <fullName evidence="5">Secreted protein</fullName>
    </recommendedName>
</protein>
<feature type="chain" id="PRO_5045093466" description="Secreted protein" evidence="2">
    <location>
        <begin position="25"/>
        <end position="501"/>
    </location>
</feature>
<keyword evidence="2" id="KW-0732">Signal</keyword>
<feature type="compositionally biased region" description="Pro residues" evidence="1">
    <location>
        <begin position="32"/>
        <end position="46"/>
    </location>
</feature>
<organism evidence="3 4">
    <name type="scientific">Novosphingobium album</name>
    <name type="common">ex Liu et al. 2023</name>
    <dbReference type="NCBI Taxonomy" id="3031130"/>
    <lineage>
        <taxon>Bacteria</taxon>
        <taxon>Pseudomonadati</taxon>
        <taxon>Pseudomonadota</taxon>
        <taxon>Alphaproteobacteria</taxon>
        <taxon>Sphingomonadales</taxon>
        <taxon>Sphingomonadaceae</taxon>
        <taxon>Novosphingobium</taxon>
    </lineage>
</organism>
<comment type="caution">
    <text evidence="3">The sequence shown here is derived from an EMBL/GenBank/DDBJ whole genome shotgun (WGS) entry which is preliminary data.</text>
</comment>
<evidence type="ECO:0008006" key="5">
    <source>
        <dbReference type="Google" id="ProtNLM"/>
    </source>
</evidence>
<feature type="signal peptide" evidence="2">
    <location>
        <begin position="1"/>
        <end position="24"/>
    </location>
</feature>
<evidence type="ECO:0000313" key="4">
    <source>
        <dbReference type="Proteomes" id="UP001216253"/>
    </source>
</evidence>
<dbReference type="Proteomes" id="UP001216253">
    <property type="component" value="Unassembled WGS sequence"/>
</dbReference>
<dbReference type="EMBL" id="JARESE010000019">
    <property type="protein sequence ID" value="MDE8651513.1"/>
    <property type="molecule type" value="Genomic_DNA"/>
</dbReference>
<proteinExistence type="predicted"/>
<accession>A0ABT5WN91</accession>
<dbReference type="PANTHER" id="PTHR41339">
    <property type="entry name" value="LIPL48"/>
    <property type="match status" value="1"/>
</dbReference>
<reference evidence="3 4" key="1">
    <citation type="submission" date="2023-03" db="EMBL/GenBank/DDBJ databases">
        <title>NovoSphingobium album sp. nov. isolated from polycyclic aromatic hydrocarbons- and heavy-metal polluted soil.</title>
        <authorList>
            <person name="Liu Z."/>
            <person name="Wang K."/>
        </authorList>
    </citation>
    <scope>NUCLEOTIDE SEQUENCE [LARGE SCALE GENOMIC DNA]</scope>
    <source>
        <strain evidence="3 4">H3SJ31-1</strain>
    </source>
</reference>
<dbReference type="PANTHER" id="PTHR41339:SF1">
    <property type="entry name" value="SECRETED PROTEIN"/>
    <property type="match status" value="1"/>
</dbReference>
<dbReference type="PROSITE" id="PS51257">
    <property type="entry name" value="PROKAR_LIPOPROTEIN"/>
    <property type="match status" value="1"/>
</dbReference>